<protein>
    <recommendedName>
        <fullName evidence="2">protein-glutamate O-methyltransferase</fullName>
        <ecNumber evidence="2">2.1.1.80</ecNumber>
    </recommendedName>
</protein>
<organism evidence="7">
    <name type="scientific">mine drainage metagenome</name>
    <dbReference type="NCBI Taxonomy" id="410659"/>
    <lineage>
        <taxon>unclassified sequences</taxon>
        <taxon>metagenomes</taxon>
        <taxon>ecological metagenomes</taxon>
    </lineage>
</organism>
<dbReference type="GO" id="GO:0032259">
    <property type="term" value="P:methylation"/>
    <property type="evidence" value="ECO:0007669"/>
    <property type="project" value="UniProtKB-KW"/>
</dbReference>
<dbReference type="SUPFAM" id="SSF47757">
    <property type="entry name" value="Chemotaxis receptor methyltransferase CheR, N-terminal domain"/>
    <property type="match status" value="1"/>
</dbReference>
<dbReference type="Gene3D" id="1.10.155.10">
    <property type="entry name" value="Chemotaxis receptor methyltransferase CheR, N-terminal domain"/>
    <property type="match status" value="1"/>
</dbReference>
<sequence>MYEQSQNVLDPSRDYLFETRLARLLRNQGLTHMEELIQLLKLKRNANLERAVAEAMTINETSFFRDGRPFEVLRSEVLPKMIESRRSSQKLRFWSAASSTGQEAYSIAMVMAEHFPSLNGWNLRIEGTDISAEVVQRAQSGTYHRIEMNRGLPVRHIVRYFDHLGEDWMVKPELRHACNFRQANLCAGQLPFTEKFDVIFLRNVMLYFSQETRRKLLASVHRLLAADGVLFLGSSEQPADPALWSSVLSGGTCHYRPRQTR</sequence>
<dbReference type="InterPro" id="IPR029063">
    <property type="entry name" value="SAM-dependent_MTases_sf"/>
</dbReference>
<dbReference type="PROSITE" id="PS50123">
    <property type="entry name" value="CHER"/>
    <property type="match status" value="1"/>
</dbReference>
<dbReference type="Gene3D" id="3.40.50.150">
    <property type="entry name" value="Vaccinia Virus protein VP39"/>
    <property type="match status" value="1"/>
</dbReference>
<dbReference type="InterPro" id="IPR050903">
    <property type="entry name" value="Bact_Chemotaxis_MeTrfase"/>
</dbReference>
<comment type="catalytic activity">
    <reaction evidence="1">
        <text>L-glutamyl-[protein] + S-adenosyl-L-methionine = [protein]-L-glutamate 5-O-methyl ester + S-adenosyl-L-homocysteine</text>
        <dbReference type="Rhea" id="RHEA:24452"/>
        <dbReference type="Rhea" id="RHEA-COMP:10208"/>
        <dbReference type="Rhea" id="RHEA-COMP:10311"/>
        <dbReference type="ChEBI" id="CHEBI:29973"/>
        <dbReference type="ChEBI" id="CHEBI:57856"/>
        <dbReference type="ChEBI" id="CHEBI:59789"/>
        <dbReference type="ChEBI" id="CHEBI:82795"/>
        <dbReference type="EC" id="2.1.1.80"/>
    </reaction>
</comment>
<dbReference type="SUPFAM" id="SSF53335">
    <property type="entry name" value="S-adenosyl-L-methionine-dependent methyltransferases"/>
    <property type="match status" value="1"/>
</dbReference>
<evidence type="ECO:0000256" key="5">
    <source>
        <dbReference type="ARBA" id="ARBA00022691"/>
    </source>
</evidence>
<keyword evidence="5" id="KW-0949">S-adenosyl-L-methionine</keyword>
<dbReference type="Pfam" id="PF01739">
    <property type="entry name" value="CheR"/>
    <property type="match status" value="1"/>
</dbReference>
<dbReference type="EC" id="2.1.1.80" evidence="2"/>
<keyword evidence="4 7" id="KW-0808">Transferase</keyword>
<dbReference type="InterPro" id="IPR000780">
    <property type="entry name" value="CheR_MeTrfase"/>
</dbReference>
<evidence type="ECO:0000256" key="2">
    <source>
        <dbReference type="ARBA" id="ARBA00012534"/>
    </source>
</evidence>
<dbReference type="EMBL" id="CABQ01000173">
    <property type="protein sequence ID" value="CBI08009.1"/>
    <property type="molecule type" value="Genomic_DNA"/>
</dbReference>
<accession>E6QL89</accession>
<dbReference type="PANTHER" id="PTHR24422">
    <property type="entry name" value="CHEMOTAXIS PROTEIN METHYLTRANSFERASE"/>
    <property type="match status" value="1"/>
</dbReference>
<feature type="domain" description="CheR-type methyltransferase" evidence="6">
    <location>
        <begin position="1"/>
        <end position="236"/>
    </location>
</feature>
<dbReference type="InterPro" id="IPR022642">
    <property type="entry name" value="CheR_C"/>
</dbReference>
<dbReference type="PRINTS" id="PR00996">
    <property type="entry name" value="CHERMTFRASE"/>
</dbReference>
<evidence type="ECO:0000256" key="3">
    <source>
        <dbReference type="ARBA" id="ARBA00022603"/>
    </source>
</evidence>
<comment type="caution">
    <text evidence="7">The sequence shown here is derived from an EMBL/GenBank/DDBJ whole genome shotgun (WGS) entry which is preliminary data.</text>
</comment>
<evidence type="ECO:0000256" key="1">
    <source>
        <dbReference type="ARBA" id="ARBA00001541"/>
    </source>
</evidence>
<dbReference type="PANTHER" id="PTHR24422:SF21">
    <property type="entry name" value="CHEMOTAXIS PROTEIN METHYLTRANSFERASE 1"/>
    <property type="match status" value="1"/>
</dbReference>
<evidence type="ECO:0000313" key="7">
    <source>
        <dbReference type="EMBL" id="CBI08009.1"/>
    </source>
</evidence>
<keyword evidence="3 7" id="KW-0489">Methyltransferase</keyword>
<evidence type="ECO:0000256" key="4">
    <source>
        <dbReference type="ARBA" id="ARBA00022679"/>
    </source>
</evidence>
<dbReference type="CDD" id="cd02440">
    <property type="entry name" value="AdoMet_MTases"/>
    <property type="match status" value="1"/>
</dbReference>
<dbReference type="InterPro" id="IPR036804">
    <property type="entry name" value="CheR_N_sf"/>
</dbReference>
<dbReference type="GO" id="GO:0008983">
    <property type="term" value="F:protein-glutamate O-methyltransferase activity"/>
    <property type="evidence" value="ECO:0007669"/>
    <property type="project" value="UniProtKB-EC"/>
</dbReference>
<name>E6QL89_9ZZZZ</name>
<gene>
    <name evidence="7" type="primary">cheR</name>
    <name evidence="7" type="ORF">CARN6_1430</name>
</gene>
<evidence type="ECO:0000259" key="6">
    <source>
        <dbReference type="PROSITE" id="PS50123"/>
    </source>
</evidence>
<dbReference type="AlphaFoldDB" id="E6QL89"/>
<proteinExistence type="predicted"/>
<reference evidence="7" key="1">
    <citation type="submission" date="2009-10" db="EMBL/GenBank/DDBJ databases">
        <title>Diversity of trophic interactions inside an arsenic-rich microbial ecosystem.</title>
        <authorList>
            <person name="Bertin P.N."/>
            <person name="Heinrich-Salmeron A."/>
            <person name="Pelletier E."/>
            <person name="Goulhen-Chollet F."/>
            <person name="Arsene-Ploetze F."/>
            <person name="Gallien S."/>
            <person name="Calteau A."/>
            <person name="Vallenet D."/>
            <person name="Casiot C."/>
            <person name="Chane-Woon-Ming B."/>
            <person name="Giloteaux L."/>
            <person name="Barakat M."/>
            <person name="Bonnefoy V."/>
            <person name="Bruneel O."/>
            <person name="Chandler M."/>
            <person name="Cleiss J."/>
            <person name="Duran R."/>
            <person name="Elbaz-Poulichet F."/>
            <person name="Fonknechten N."/>
            <person name="Lauga B."/>
            <person name="Mornico D."/>
            <person name="Ortet P."/>
            <person name="Schaeffer C."/>
            <person name="Siguier P."/>
            <person name="Alexander Thil Smith A."/>
            <person name="Van Dorsselaer A."/>
            <person name="Weissenbach J."/>
            <person name="Medigue C."/>
            <person name="Le Paslier D."/>
        </authorList>
    </citation>
    <scope>NUCLEOTIDE SEQUENCE</scope>
</reference>
<dbReference type="SMART" id="SM00138">
    <property type="entry name" value="MeTrc"/>
    <property type="match status" value="1"/>
</dbReference>